<dbReference type="GO" id="GO:0016787">
    <property type="term" value="F:hydrolase activity"/>
    <property type="evidence" value="ECO:0007669"/>
    <property type="project" value="UniProtKB-KW"/>
</dbReference>
<dbReference type="GeneID" id="63740625"/>
<gene>
    <name evidence="1" type="ORF">MAM_06170</name>
</gene>
<accession>A0A0B2WSX8</accession>
<evidence type="ECO:0000313" key="1">
    <source>
        <dbReference type="EMBL" id="KHN96065.1"/>
    </source>
</evidence>
<evidence type="ECO:0000313" key="2">
    <source>
        <dbReference type="Proteomes" id="UP000030816"/>
    </source>
</evidence>
<organism evidence="1 2">
    <name type="scientific">Metarhizium album (strain ARSEF 1941)</name>
    <dbReference type="NCBI Taxonomy" id="1081103"/>
    <lineage>
        <taxon>Eukaryota</taxon>
        <taxon>Fungi</taxon>
        <taxon>Dikarya</taxon>
        <taxon>Ascomycota</taxon>
        <taxon>Pezizomycotina</taxon>
        <taxon>Sordariomycetes</taxon>
        <taxon>Hypocreomycetidae</taxon>
        <taxon>Hypocreales</taxon>
        <taxon>Clavicipitaceae</taxon>
        <taxon>Metarhizium</taxon>
    </lineage>
</organism>
<dbReference type="AlphaFoldDB" id="A0A0B2WSX8"/>
<dbReference type="EMBL" id="AZHE01000018">
    <property type="protein sequence ID" value="KHN96065.1"/>
    <property type="molecule type" value="Genomic_DNA"/>
</dbReference>
<dbReference type="OrthoDB" id="8119704at2759"/>
<dbReference type="Proteomes" id="UP000030816">
    <property type="component" value="Unassembled WGS sequence"/>
</dbReference>
<reference evidence="1 2" key="1">
    <citation type="journal article" date="2014" name="Proc. Natl. Acad. Sci. U.S.A.">
        <title>Trajectory and genomic determinants of fungal-pathogen speciation and host adaptation.</title>
        <authorList>
            <person name="Hu X."/>
            <person name="Xiao G."/>
            <person name="Zheng P."/>
            <person name="Shang Y."/>
            <person name="Su Y."/>
            <person name="Zhang X."/>
            <person name="Liu X."/>
            <person name="Zhan S."/>
            <person name="St Leger R.J."/>
            <person name="Wang C."/>
        </authorList>
    </citation>
    <scope>NUCLEOTIDE SEQUENCE [LARGE SCALE GENOMIC DNA]</scope>
    <source>
        <strain evidence="1 2">ARSEF 1941</strain>
    </source>
</reference>
<keyword evidence="1" id="KW-0378">Hydrolase</keyword>
<keyword evidence="2" id="KW-1185">Reference proteome</keyword>
<protein>
    <submittedName>
        <fullName evidence="1">Hydrolase, alpha/beta hydrolase fold family</fullName>
    </submittedName>
</protein>
<sequence length="102" mass="11278">MDHWDPALINPLAARRPVVLIDDAGVGRSRGDLFRLGRELRRRDGGDGDPASPCDGLLHGRTCRTGACSQRSLARARPGSLWHRAEHWRWCCKGTARALQPA</sequence>
<comment type="caution">
    <text evidence="1">The sequence shown here is derived from an EMBL/GenBank/DDBJ whole genome shotgun (WGS) entry which is preliminary data.</text>
</comment>
<dbReference type="RefSeq" id="XP_040677131.1">
    <property type="nucleotide sequence ID" value="XM_040824968.1"/>
</dbReference>
<name>A0A0B2WSX8_METAS</name>
<proteinExistence type="predicted"/>
<dbReference type="HOGENOM" id="CLU_2278097_0_0_1"/>